<organism evidence="2 3">
    <name type="scientific">Acetomicrobium thermoterrenum DSM 13490</name>
    <dbReference type="NCBI Taxonomy" id="1120987"/>
    <lineage>
        <taxon>Bacteria</taxon>
        <taxon>Thermotogati</taxon>
        <taxon>Synergistota</taxon>
        <taxon>Synergistia</taxon>
        <taxon>Synergistales</taxon>
        <taxon>Acetomicrobiaceae</taxon>
        <taxon>Acetomicrobium</taxon>
    </lineage>
</organism>
<sequence length="97" mass="11113">MVNLINDAGVMKKAPVGFSWTMLLFGPFVPLFRGDVKWTILHLLLLLFFGIGWIVLPFIYNKRHIVNLLERGYKPADEEARIALVSRGIITDMNLKE</sequence>
<proteinExistence type="predicted"/>
<dbReference type="EMBL" id="FNPD01000004">
    <property type="protein sequence ID" value="SDX84186.1"/>
    <property type="molecule type" value="Genomic_DNA"/>
</dbReference>
<feature type="transmembrane region" description="Helical" evidence="1">
    <location>
        <begin position="14"/>
        <end position="32"/>
    </location>
</feature>
<gene>
    <name evidence="2" type="ORF">SAMN03080603_00825</name>
</gene>
<name>A0A1H3EZG7_9BACT</name>
<keyword evidence="1" id="KW-1133">Transmembrane helix</keyword>
<evidence type="ECO:0000313" key="3">
    <source>
        <dbReference type="Proteomes" id="UP000199266"/>
    </source>
</evidence>
<evidence type="ECO:0000313" key="2">
    <source>
        <dbReference type="EMBL" id="SDX84186.1"/>
    </source>
</evidence>
<keyword evidence="1" id="KW-0812">Transmembrane</keyword>
<keyword evidence="1" id="KW-0472">Membrane</keyword>
<dbReference type="Proteomes" id="UP000199266">
    <property type="component" value="Unassembled WGS sequence"/>
</dbReference>
<keyword evidence="3" id="KW-1185">Reference proteome</keyword>
<protein>
    <submittedName>
        <fullName evidence="2">Uncharacterized protein</fullName>
    </submittedName>
</protein>
<evidence type="ECO:0000256" key="1">
    <source>
        <dbReference type="SAM" id="Phobius"/>
    </source>
</evidence>
<feature type="transmembrane region" description="Helical" evidence="1">
    <location>
        <begin position="38"/>
        <end position="60"/>
    </location>
</feature>
<accession>A0A1H3EZG7</accession>
<reference evidence="3" key="1">
    <citation type="submission" date="2016-10" db="EMBL/GenBank/DDBJ databases">
        <authorList>
            <person name="Varghese N."/>
            <person name="Submissions S."/>
        </authorList>
    </citation>
    <scope>NUCLEOTIDE SEQUENCE [LARGE SCALE GENOMIC DNA]</scope>
    <source>
        <strain evidence="3">DSM 13490</strain>
    </source>
</reference>
<dbReference type="AlphaFoldDB" id="A0A1H3EZG7"/>